<dbReference type="AlphaFoldDB" id="A0A6J4SUH0"/>
<gene>
    <name evidence="1" type="ORF">AVDCRST_MAG91-1317</name>
</gene>
<evidence type="ECO:0000313" key="1">
    <source>
        <dbReference type="EMBL" id="CAA9505734.1"/>
    </source>
</evidence>
<feature type="non-terminal residue" evidence="1">
    <location>
        <position position="31"/>
    </location>
</feature>
<name>A0A6J4SUH0_9SPHN</name>
<sequence>MAQLASRVSFFRNGEQSSIAVASAAATGREK</sequence>
<proteinExistence type="predicted"/>
<dbReference type="EMBL" id="CADCVX010000264">
    <property type="protein sequence ID" value="CAA9505734.1"/>
    <property type="molecule type" value="Genomic_DNA"/>
</dbReference>
<organism evidence="1">
    <name type="scientific">uncultured Sphingomonadaceae bacterium</name>
    <dbReference type="NCBI Taxonomy" id="169976"/>
    <lineage>
        <taxon>Bacteria</taxon>
        <taxon>Pseudomonadati</taxon>
        <taxon>Pseudomonadota</taxon>
        <taxon>Alphaproteobacteria</taxon>
        <taxon>Sphingomonadales</taxon>
        <taxon>Sphingomonadaceae</taxon>
        <taxon>environmental samples</taxon>
    </lineage>
</organism>
<reference evidence="1" key="1">
    <citation type="submission" date="2020-02" db="EMBL/GenBank/DDBJ databases">
        <authorList>
            <person name="Meier V. D."/>
        </authorList>
    </citation>
    <scope>NUCLEOTIDE SEQUENCE</scope>
    <source>
        <strain evidence="1">AVDCRST_MAG91</strain>
    </source>
</reference>
<accession>A0A6J4SUH0</accession>
<protein>
    <submittedName>
        <fullName evidence="1">Uncharacterized protein</fullName>
    </submittedName>
</protein>